<keyword evidence="5 11" id="KW-0812">Transmembrane</keyword>
<evidence type="ECO:0000256" key="8">
    <source>
        <dbReference type="ARBA" id="ARBA00023065"/>
    </source>
</evidence>
<keyword evidence="13" id="KW-1185">Reference proteome</keyword>
<dbReference type="InterPro" id="IPR038377">
    <property type="entry name" value="Na/Glc_symporter_sf"/>
</dbReference>
<sequence length="183" mass="20107">MIFRYSCHMRVCRHPSSGLKKVAEGRTLFTGSLLLATVYTVELVLAIAVALWFQGCDPNLSGAIKSRDQILPFYIKTYLKEFPGFTGLFLSAVVSAATSTISSVINSLAAVIYVDVLTPRVQNIDSHLLWITRALALLLGGTMIAYSCLCVYMGSITKVSACVFCISRKRRRKAVVNHSFSIC</sequence>
<evidence type="ECO:0000256" key="10">
    <source>
        <dbReference type="ARBA" id="ARBA00023201"/>
    </source>
</evidence>
<accession>A0AAQ4FDC6</accession>
<evidence type="ECO:0000256" key="2">
    <source>
        <dbReference type="ARBA" id="ARBA00006434"/>
    </source>
</evidence>
<dbReference type="PANTHER" id="PTHR42985">
    <property type="entry name" value="SODIUM-COUPLED MONOCARBOXYLATE TRANSPORTER"/>
    <property type="match status" value="1"/>
</dbReference>
<evidence type="ECO:0008006" key="14">
    <source>
        <dbReference type="Google" id="ProtNLM"/>
    </source>
</evidence>
<feature type="transmembrane region" description="Helical" evidence="11">
    <location>
        <begin position="28"/>
        <end position="53"/>
    </location>
</feature>
<dbReference type="GO" id="GO:0015293">
    <property type="term" value="F:symporter activity"/>
    <property type="evidence" value="ECO:0007669"/>
    <property type="project" value="TreeGrafter"/>
</dbReference>
<keyword evidence="10" id="KW-0739">Sodium transport</keyword>
<dbReference type="InterPro" id="IPR051163">
    <property type="entry name" value="Sodium:Solute_Symporter_SSF"/>
</dbReference>
<evidence type="ECO:0000256" key="3">
    <source>
        <dbReference type="ARBA" id="ARBA00022448"/>
    </source>
</evidence>
<dbReference type="PROSITE" id="PS50283">
    <property type="entry name" value="NA_SOLUT_SYMP_3"/>
    <property type="match status" value="1"/>
</dbReference>
<dbReference type="EMBL" id="JARKHS020003736">
    <property type="protein sequence ID" value="KAK8785254.1"/>
    <property type="molecule type" value="Genomic_DNA"/>
</dbReference>
<comment type="subcellular location">
    <subcellularLocation>
        <location evidence="1">Cell membrane</location>
        <topology evidence="1">Multi-pass membrane protein</topology>
    </subcellularLocation>
</comment>
<evidence type="ECO:0000256" key="7">
    <source>
        <dbReference type="ARBA" id="ARBA00023053"/>
    </source>
</evidence>
<feature type="transmembrane region" description="Helical" evidence="11">
    <location>
        <begin position="135"/>
        <end position="155"/>
    </location>
</feature>
<keyword evidence="4" id="KW-1003">Cell membrane</keyword>
<evidence type="ECO:0000256" key="4">
    <source>
        <dbReference type="ARBA" id="ARBA00022475"/>
    </source>
</evidence>
<keyword evidence="6 11" id="KW-1133">Transmembrane helix</keyword>
<dbReference type="AlphaFoldDB" id="A0AAQ4FDC6"/>
<evidence type="ECO:0000256" key="9">
    <source>
        <dbReference type="ARBA" id="ARBA00023136"/>
    </source>
</evidence>
<dbReference type="Proteomes" id="UP001321473">
    <property type="component" value="Unassembled WGS sequence"/>
</dbReference>
<name>A0AAQ4FDC6_AMBAM</name>
<comment type="caution">
    <text evidence="12">The sequence shown here is derived from an EMBL/GenBank/DDBJ whole genome shotgun (WGS) entry which is preliminary data.</text>
</comment>
<keyword evidence="3" id="KW-0813">Transport</keyword>
<reference evidence="12 13" key="1">
    <citation type="journal article" date="2023" name="Arcadia Sci">
        <title>De novo assembly of a long-read Amblyomma americanum tick genome.</title>
        <authorList>
            <person name="Chou S."/>
            <person name="Poskanzer K.E."/>
            <person name="Rollins M."/>
            <person name="Thuy-Boun P.S."/>
        </authorList>
    </citation>
    <scope>NUCLEOTIDE SEQUENCE [LARGE SCALE GENOMIC DNA]</scope>
    <source>
        <strain evidence="12">F_SG_1</strain>
        <tissue evidence="12">Salivary glands</tissue>
    </source>
</reference>
<organism evidence="12 13">
    <name type="scientific">Amblyomma americanum</name>
    <name type="common">Lone star tick</name>
    <dbReference type="NCBI Taxonomy" id="6943"/>
    <lineage>
        <taxon>Eukaryota</taxon>
        <taxon>Metazoa</taxon>
        <taxon>Ecdysozoa</taxon>
        <taxon>Arthropoda</taxon>
        <taxon>Chelicerata</taxon>
        <taxon>Arachnida</taxon>
        <taxon>Acari</taxon>
        <taxon>Parasitiformes</taxon>
        <taxon>Ixodida</taxon>
        <taxon>Ixodoidea</taxon>
        <taxon>Ixodidae</taxon>
        <taxon>Amblyomminae</taxon>
        <taxon>Amblyomma</taxon>
    </lineage>
</organism>
<gene>
    <name evidence="12" type="ORF">V5799_008381</name>
</gene>
<protein>
    <recommendedName>
        <fullName evidence="14">Sodium/solute symporter</fullName>
    </recommendedName>
</protein>
<keyword evidence="7" id="KW-0915">Sodium</keyword>
<comment type="similarity">
    <text evidence="2">Belongs to the sodium:solute symporter (SSF) (TC 2.A.21) family.</text>
</comment>
<evidence type="ECO:0000313" key="13">
    <source>
        <dbReference type="Proteomes" id="UP001321473"/>
    </source>
</evidence>
<dbReference type="InterPro" id="IPR001734">
    <property type="entry name" value="Na/solute_symporter"/>
</dbReference>
<dbReference type="Gene3D" id="1.20.1730.10">
    <property type="entry name" value="Sodium/glucose cotransporter"/>
    <property type="match status" value="1"/>
</dbReference>
<evidence type="ECO:0000313" key="12">
    <source>
        <dbReference type="EMBL" id="KAK8785254.1"/>
    </source>
</evidence>
<proteinExistence type="inferred from homology"/>
<feature type="transmembrane region" description="Helical" evidence="11">
    <location>
        <begin position="88"/>
        <end position="114"/>
    </location>
</feature>
<keyword evidence="9 11" id="KW-0472">Membrane</keyword>
<evidence type="ECO:0000256" key="5">
    <source>
        <dbReference type="ARBA" id="ARBA00022692"/>
    </source>
</evidence>
<dbReference type="GO" id="GO:0005886">
    <property type="term" value="C:plasma membrane"/>
    <property type="evidence" value="ECO:0007669"/>
    <property type="project" value="UniProtKB-SubCell"/>
</dbReference>
<evidence type="ECO:0000256" key="11">
    <source>
        <dbReference type="SAM" id="Phobius"/>
    </source>
</evidence>
<dbReference type="GO" id="GO:0006814">
    <property type="term" value="P:sodium ion transport"/>
    <property type="evidence" value="ECO:0007669"/>
    <property type="project" value="UniProtKB-KW"/>
</dbReference>
<keyword evidence="8" id="KW-0406">Ion transport</keyword>
<evidence type="ECO:0000256" key="1">
    <source>
        <dbReference type="ARBA" id="ARBA00004651"/>
    </source>
</evidence>
<evidence type="ECO:0000256" key="6">
    <source>
        <dbReference type="ARBA" id="ARBA00022989"/>
    </source>
</evidence>
<dbReference type="PANTHER" id="PTHR42985:SF40">
    <property type="entry name" value="LD47995P-RELATED"/>
    <property type="match status" value="1"/>
</dbReference>